<accession>A0A0A9BQ53</accession>
<proteinExistence type="predicted"/>
<sequence length="81" mass="8737">MCFKVHSSLSLLSSSTQIASLSSSISSVFAKCNRPWDRSMNPAAVSWKGESSLRGISMILQLFPSTSTAPITHSTAITYCH</sequence>
<organism evidence="1">
    <name type="scientific">Arundo donax</name>
    <name type="common">Giant reed</name>
    <name type="synonym">Donax arundinaceus</name>
    <dbReference type="NCBI Taxonomy" id="35708"/>
    <lineage>
        <taxon>Eukaryota</taxon>
        <taxon>Viridiplantae</taxon>
        <taxon>Streptophyta</taxon>
        <taxon>Embryophyta</taxon>
        <taxon>Tracheophyta</taxon>
        <taxon>Spermatophyta</taxon>
        <taxon>Magnoliopsida</taxon>
        <taxon>Liliopsida</taxon>
        <taxon>Poales</taxon>
        <taxon>Poaceae</taxon>
        <taxon>PACMAD clade</taxon>
        <taxon>Arundinoideae</taxon>
        <taxon>Arundineae</taxon>
        <taxon>Arundo</taxon>
    </lineage>
</organism>
<dbReference type="EMBL" id="GBRH01236488">
    <property type="protein sequence ID" value="JAD61407.1"/>
    <property type="molecule type" value="Transcribed_RNA"/>
</dbReference>
<dbReference type="AlphaFoldDB" id="A0A0A9BQ53"/>
<name>A0A0A9BQ53_ARUDO</name>
<reference evidence="1" key="2">
    <citation type="journal article" date="2015" name="Data Brief">
        <title>Shoot transcriptome of the giant reed, Arundo donax.</title>
        <authorList>
            <person name="Barrero R.A."/>
            <person name="Guerrero F.D."/>
            <person name="Moolhuijzen P."/>
            <person name="Goolsby J.A."/>
            <person name="Tidwell J."/>
            <person name="Bellgard S.E."/>
            <person name="Bellgard M.I."/>
        </authorList>
    </citation>
    <scope>NUCLEOTIDE SEQUENCE</scope>
    <source>
        <tissue evidence="1">Shoot tissue taken approximately 20 cm above the soil surface</tissue>
    </source>
</reference>
<reference evidence="1" key="1">
    <citation type="submission" date="2014-09" db="EMBL/GenBank/DDBJ databases">
        <authorList>
            <person name="Magalhaes I.L.F."/>
            <person name="Oliveira U."/>
            <person name="Santos F.R."/>
            <person name="Vidigal T.H.D.A."/>
            <person name="Brescovit A.D."/>
            <person name="Santos A.J."/>
        </authorList>
    </citation>
    <scope>NUCLEOTIDE SEQUENCE</scope>
    <source>
        <tissue evidence="1">Shoot tissue taken approximately 20 cm above the soil surface</tissue>
    </source>
</reference>
<protein>
    <submittedName>
        <fullName evidence="1">Uncharacterized protein</fullName>
    </submittedName>
</protein>
<evidence type="ECO:0000313" key="1">
    <source>
        <dbReference type="EMBL" id="JAD61407.1"/>
    </source>
</evidence>